<keyword evidence="3" id="KW-1185">Reference proteome</keyword>
<sequence length="305" mass="33165">MLEITAVTEDGHRFVRPAEADIADLVGALGRPERRFLILQRIPDLPNVFMQVWHDGADYTVEHRDGGADRHFQVFLEGPEQVVPVMAAWARQADGWRYGLSWTPVDLGAPEPAPPLALDEDDRAKLDQRLREVIIGGYATRAELAEIAADYLVTGDHRPVTPGQARELADRLWLDRVEEQAAWKGETDPERLTRAFTALAATGITAKEHFTCCGSCGRSEIGEAGAPDARGFVFFHRQCTDATAAGGQGLTLLYGGFDGSPATTAAIGREVVAALDQAGLTAEWDGDPAQAITVTPITWRKRLIG</sequence>
<feature type="domain" description="DUF6891" evidence="1">
    <location>
        <begin position="120"/>
        <end position="303"/>
    </location>
</feature>
<dbReference type="OrthoDB" id="5515732at2"/>
<dbReference type="RefSeq" id="WP_090932085.1">
    <property type="nucleotide sequence ID" value="NZ_FNDJ01000006.1"/>
</dbReference>
<dbReference type="STRING" id="633440.SAMN05421869_106423"/>
<accession>A0A1G8MIL6</accession>
<dbReference type="EMBL" id="FNDJ01000006">
    <property type="protein sequence ID" value="SDI67779.1"/>
    <property type="molecule type" value="Genomic_DNA"/>
</dbReference>
<protein>
    <recommendedName>
        <fullName evidence="1">DUF6891 domain-containing protein</fullName>
    </recommendedName>
</protein>
<proteinExistence type="predicted"/>
<dbReference type="InterPro" id="IPR054186">
    <property type="entry name" value="DUF6891"/>
</dbReference>
<dbReference type="Pfam" id="PF21831">
    <property type="entry name" value="DUF6891"/>
    <property type="match status" value="1"/>
</dbReference>
<evidence type="ECO:0000313" key="2">
    <source>
        <dbReference type="EMBL" id="SDI67779.1"/>
    </source>
</evidence>
<evidence type="ECO:0000313" key="3">
    <source>
        <dbReference type="Proteomes" id="UP000199202"/>
    </source>
</evidence>
<gene>
    <name evidence="2" type="ORF">SAMN05421869_106423</name>
</gene>
<dbReference type="AlphaFoldDB" id="A0A1G8MIL6"/>
<name>A0A1G8MIL6_9ACTN</name>
<evidence type="ECO:0000259" key="1">
    <source>
        <dbReference type="Pfam" id="PF21831"/>
    </source>
</evidence>
<organism evidence="2 3">
    <name type="scientific">Nonomuraea jiangxiensis</name>
    <dbReference type="NCBI Taxonomy" id="633440"/>
    <lineage>
        <taxon>Bacteria</taxon>
        <taxon>Bacillati</taxon>
        <taxon>Actinomycetota</taxon>
        <taxon>Actinomycetes</taxon>
        <taxon>Streptosporangiales</taxon>
        <taxon>Streptosporangiaceae</taxon>
        <taxon>Nonomuraea</taxon>
    </lineage>
</organism>
<reference evidence="2 3" key="1">
    <citation type="submission" date="2016-10" db="EMBL/GenBank/DDBJ databases">
        <authorList>
            <person name="de Groot N.N."/>
        </authorList>
    </citation>
    <scope>NUCLEOTIDE SEQUENCE [LARGE SCALE GENOMIC DNA]</scope>
    <source>
        <strain evidence="2 3">CGMCC 4.6533</strain>
    </source>
</reference>
<dbReference type="Proteomes" id="UP000199202">
    <property type="component" value="Unassembled WGS sequence"/>
</dbReference>